<evidence type="ECO:0000313" key="7">
    <source>
        <dbReference type="Proteomes" id="UP000433876"/>
    </source>
</evidence>
<evidence type="ECO:0000313" key="6">
    <source>
        <dbReference type="EMBL" id="KAA8633812.1"/>
    </source>
</evidence>
<dbReference type="Gene3D" id="1.10.510.10">
    <property type="entry name" value="Transferase(Phosphotransferase) domain 1"/>
    <property type="match status" value="1"/>
</dbReference>
<dbReference type="PANTHER" id="PTHR24346">
    <property type="entry name" value="MAP/MICROTUBULE AFFINITY-REGULATING KINASE"/>
    <property type="match status" value="1"/>
</dbReference>
<dbReference type="GO" id="GO:0004674">
    <property type="term" value="F:protein serine/threonine kinase activity"/>
    <property type="evidence" value="ECO:0007669"/>
    <property type="project" value="TreeGrafter"/>
</dbReference>
<dbReference type="Pfam" id="PF00069">
    <property type="entry name" value="Pkinase"/>
    <property type="match status" value="1"/>
</dbReference>
<protein>
    <recommendedName>
        <fullName evidence="5">Protein kinase domain-containing protein</fullName>
    </recommendedName>
</protein>
<feature type="compositionally biased region" description="Basic and acidic residues" evidence="4">
    <location>
        <begin position="744"/>
        <end position="756"/>
    </location>
</feature>
<feature type="region of interest" description="Disordered" evidence="4">
    <location>
        <begin position="663"/>
        <end position="762"/>
    </location>
</feature>
<dbReference type="PROSITE" id="PS00107">
    <property type="entry name" value="PROTEIN_KINASE_ATP"/>
    <property type="match status" value="1"/>
</dbReference>
<feature type="binding site" evidence="3">
    <location>
        <position position="164"/>
    </location>
    <ligand>
        <name>ATP</name>
        <dbReference type="ChEBI" id="CHEBI:30616"/>
    </ligand>
</feature>
<dbReference type="FunFam" id="3.30.200.20:FF:000447">
    <property type="entry name" value="Calcium/calmodulin dependent protein kinase"/>
    <property type="match status" value="1"/>
</dbReference>
<keyword evidence="1 3" id="KW-0547">Nucleotide-binding</keyword>
<dbReference type="PROSITE" id="PS00108">
    <property type="entry name" value="PROTEIN_KINASE_ST"/>
    <property type="match status" value="1"/>
</dbReference>
<organism evidence="6 7">
    <name type="scientific">Sordaria macrospora</name>
    <dbReference type="NCBI Taxonomy" id="5147"/>
    <lineage>
        <taxon>Eukaryota</taxon>
        <taxon>Fungi</taxon>
        <taxon>Dikarya</taxon>
        <taxon>Ascomycota</taxon>
        <taxon>Pezizomycotina</taxon>
        <taxon>Sordariomycetes</taxon>
        <taxon>Sordariomycetidae</taxon>
        <taxon>Sordariales</taxon>
        <taxon>Sordariaceae</taxon>
        <taxon>Sordaria</taxon>
    </lineage>
</organism>
<dbReference type="InterPro" id="IPR017441">
    <property type="entry name" value="Protein_kinase_ATP_BS"/>
</dbReference>
<evidence type="ECO:0000256" key="3">
    <source>
        <dbReference type="PROSITE-ProRule" id="PRU10141"/>
    </source>
</evidence>
<dbReference type="PROSITE" id="PS50011">
    <property type="entry name" value="PROTEIN_KINASE_DOM"/>
    <property type="match status" value="1"/>
</dbReference>
<dbReference type="SUPFAM" id="SSF56112">
    <property type="entry name" value="Protein kinase-like (PK-like)"/>
    <property type="match status" value="1"/>
</dbReference>
<reference evidence="6 7" key="1">
    <citation type="submission" date="2017-07" db="EMBL/GenBank/DDBJ databases">
        <title>Genome sequence of the Sordaria macrospora wild type strain R19027.</title>
        <authorList>
            <person name="Nowrousian M."/>
            <person name="Teichert I."/>
            <person name="Kueck U."/>
        </authorList>
    </citation>
    <scope>NUCLEOTIDE SEQUENCE [LARGE SCALE GENOMIC DNA]</scope>
    <source>
        <strain evidence="6 7">R19027</strain>
        <tissue evidence="6">Mycelium</tissue>
    </source>
</reference>
<feature type="region of interest" description="Disordered" evidence="4">
    <location>
        <begin position="593"/>
        <end position="619"/>
    </location>
</feature>
<feature type="compositionally biased region" description="Low complexity" evidence="4">
    <location>
        <begin position="17"/>
        <end position="26"/>
    </location>
</feature>
<keyword evidence="2 3" id="KW-0067">ATP-binding</keyword>
<dbReference type="Proteomes" id="UP000433876">
    <property type="component" value="Unassembled WGS sequence"/>
</dbReference>
<dbReference type="InterPro" id="IPR000719">
    <property type="entry name" value="Prot_kinase_dom"/>
</dbReference>
<evidence type="ECO:0000256" key="4">
    <source>
        <dbReference type="SAM" id="MobiDB-lite"/>
    </source>
</evidence>
<feature type="compositionally biased region" description="Polar residues" evidence="4">
    <location>
        <begin position="663"/>
        <end position="672"/>
    </location>
</feature>
<dbReference type="VEuPathDB" id="FungiDB:SMAC_05352"/>
<gene>
    <name evidence="6" type="ORF">SMACR_05352</name>
</gene>
<evidence type="ECO:0000256" key="2">
    <source>
        <dbReference type="ARBA" id="ARBA00022840"/>
    </source>
</evidence>
<feature type="region of interest" description="Disordered" evidence="4">
    <location>
        <begin position="1"/>
        <end position="101"/>
    </location>
</feature>
<evidence type="ECO:0000259" key="5">
    <source>
        <dbReference type="PROSITE" id="PS50011"/>
    </source>
</evidence>
<dbReference type="AlphaFoldDB" id="A0A8S9A0C6"/>
<dbReference type="CDD" id="cd14008">
    <property type="entry name" value="STKc_LKB1_CaMKK"/>
    <property type="match status" value="1"/>
</dbReference>
<dbReference type="GO" id="GO:0005524">
    <property type="term" value="F:ATP binding"/>
    <property type="evidence" value="ECO:0007669"/>
    <property type="project" value="UniProtKB-UniRule"/>
</dbReference>
<dbReference type="InterPro" id="IPR008271">
    <property type="entry name" value="Ser/Thr_kinase_AS"/>
</dbReference>
<comment type="caution">
    <text evidence="6">The sequence shown here is derived from an EMBL/GenBank/DDBJ whole genome shotgun (WGS) entry which is preliminary data.</text>
</comment>
<dbReference type="InterPro" id="IPR011009">
    <property type="entry name" value="Kinase-like_dom_sf"/>
</dbReference>
<feature type="domain" description="Protein kinase" evidence="5">
    <location>
        <begin position="136"/>
        <end position="424"/>
    </location>
</feature>
<dbReference type="OMA" id="ENCSEPI"/>
<dbReference type="GO" id="GO:0005737">
    <property type="term" value="C:cytoplasm"/>
    <property type="evidence" value="ECO:0007669"/>
    <property type="project" value="TreeGrafter"/>
</dbReference>
<dbReference type="FunFam" id="1.10.510.10:FF:000995">
    <property type="entry name" value="BcCMK3, calcium/calmodulin-dependent protein kinase"/>
    <property type="match status" value="1"/>
</dbReference>
<dbReference type="SMART" id="SM00220">
    <property type="entry name" value="S_TKc"/>
    <property type="match status" value="1"/>
</dbReference>
<feature type="compositionally biased region" description="Pro residues" evidence="4">
    <location>
        <begin position="7"/>
        <end position="16"/>
    </location>
</feature>
<accession>A0A8S9A0C6</accession>
<dbReference type="EMBL" id="NMPR01000031">
    <property type="protein sequence ID" value="KAA8633812.1"/>
    <property type="molecule type" value="Genomic_DNA"/>
</dbReference>
<sequence>MSDQQPQDPPRAPDPRCPTTSSTTFSLPLRPRISGIQSTMTDSLEPDHPQTTTPPLLSPGISVQFHGDPTDDGRPRPATPPHTHSAPAQMQQYPSPMRHHKRTPSFHREVKETLNARSEYLDDDIDGCSRQRINQYLIKDEIGHGSYGAVRLATDQFGKEYAIKQFSKAQLRRRAQSEILRRAPRGPRNQPISRFSEQRLLEAKDALFLIREEIAIMKKLNHPNLVQLYEVLDDPEDDSLYMVLEMCKKGVVMKMGIHGSVEPLPEEQCRFWFRDLILGIEYLHSQGVIHRDIKPDNLLLTEDDVLKIVDFGVSEIFEKTDEMKTAKPAGSPAFLPPELCAKHGDVSGRAADIWSMGVTLYCLRYGKLPFACDNQLEMWEAIKTQEPQFPPDEKPEFLDLMHRILEKDPAKRITMHELREHPWVTKNGEDPLLSEEENCSEPIEVPNALELNHAVTRRMSHLFCVMRAISKFKSLLNRNGATRKSQPQNVQVKPDENELDIDFSNTNFKEPTQNDKESTAEFANRILEERRKFFNPTGPRAFGINRTLAGKYNLSGGPLHPLATGNPLPSIAPFSSTSSSITLTNSMTILPGPSPGTSDQIQPQQQSQPPHLGIGVGGVDTSFSINTSDLPSADHVSESPTMVDFNIYDNAFQDEIERIKRSASISSTNGARRNSKANDRRGTGSGTGMGTIYHTRLNKKRHDTIILGNNGQREVEEDRGGLFGTSGKGRNDEQGATATPKDLWQSKREGDNEGKKGGGSGFANVVAKAMEGANEVVVGGVATKGEGKAVEGRRQ</sequence>
<evidence type="ECO:0000256" key="1">
    <source>
        <dbReference type="ARBA" id="ARBA00022741"/>
    </source>
</evidence>
<feature type="compositionally biased region" description="Low complexity" evidence="4">
    <location>
        <begin position="600"/>
        <end position="610"/>
    </location>
</feature>
<name>A0A8S9A0C6_SORMA</name>
<dbReference type="GO" id="GO:0035556">
    <property type="term" value="P:intracellular signal transduction"/>
    <property type="evidence" value="ECO:0007669"/>
    <property type="project" value="TreeGrafter"/>
</dbReference>
<dbReference type="PANTHER" id="PTHR24346:SF77">
    <property type="entry name" value="SERINE THREONINE PROTEIN KINASE"/>
    <property type="match status" value="1"/>
</dbReference>
<dbReference type="Gene3D" id="3.30.200.20">
    <property type="entry name" value="Phosphorylase Kinase, domain 1"/>
    <property type="match status" value="1"/>
</dbReference>
<proteinExistence type="predicted"/>